<evidence type="ECO:0000256" key="4">
    <source>
        <dbReference type="ARBA" id="ARBA00022692"/>
    </source>
</evidence>
<dbReference type="InterPro" id="IPR039421">
    <property type="entry name" value="Type_1_exporter"/>
</dbReference>
<dbReference type="PANTHER" id="PTHR43394:SF1">
    <property type="entry name" value="ATP-BINDING CASSETTE SUB-FAMILY B MEMBER 10, MITOCHONDRIAL"/>
    <property type="match status" value="1"/>
</dbReference>
<reference evidence="12" key="2">
    <citation type="submission" date="2021-04" db="EMBL/GenBank/DDBJ databases">
        <authorList>
            <person name="Gilroy R."/>
        </authorList>
    </citation>
    <scope>NUCLEOTIDE SEQUENCE</scope>
    <source>
        <strain evidence="12">B5-657</strain>
    </source>
</reference>
<feature type="transmembrane region" description="Helical" evidence="9">
    <location>
        <begin position="257"/>
        <end position="278"/>
    </location>
</feature>
<comment type="subcellular location">
    <subcellularLocation>
        <location evidence="1">Cell membrane</location>
        <topology evidence="1">Multi-pass membrane protein</topology>
    </subcellularLocation>
</comment>
<dbReference type="SUPFAM" id="SSF90123">
    <property type="entry name" value="ABC transporter transmembrane region"/>
    <property type="match status" value="1"/>
</dbReference>
<evidence type="ECO:0000256" key="8">
    <source>
        <dbReference type="ARBA" id="ARBA00023136"/>
    </source>
</evidence>
<sequence>MVGEVVMDLIQPQLMSIIIDEGVLGLSNQGVGNLNLVIGTGIKMIGLVILGGIFGILSGVFANLCSQNFGNDIRKDCFKRIMSLSFEQTDQFSTGSLVTRVTNDITQVQNLVAQCIRGFVRTIMLFGGGIICMLSLDLSFGEVILCTLPIVMLSVIFFIAKANPIFKVLQKKLDTMNSVMQENVSGLRVVKAYVREDYEKERFGKANNELVGTQLSVLKLFSYMTPLMNIVLNISVVAIIWVGSIRVQEGSISPGSIMAAITYVSQIFHSILMMVNIFQTISRGNASASRLNEVLNSTPTIRDGEFDGHTQVKGKVEFQNVSFAYPNSRGETILKNINLTIHPGETIGILGATGSGKSSLVNLIPRFYDATEGHVLIDDVNVKDYKLSTLRNKVAIALQKSELFSTTIKENIAWGNEKATEEEIKKAADMAQASDFIESKEDGYDTMVAEKGMSLSGGQKQRIAISRALLRQAEILILDDSTSALDLKTEAKLYEAFGRAYQDMTKVIIAQRIASVKDADRIVVIDEGQITHYDTHENLLANSEIYQDIYNSQLKSGGGINEAV</sequence>
<evidence type="ECO:0000256" key="6">
    <source>
        <dbReference type="ARBA" id="ARBA00022840"/>
    </source>
</evidence>
<keyword evidence="2" id="KW-0813">Transport</keyword>
<dbReference type="PROSITE" id="PS50893">
    <property type="entry name" value="ABC_TRANSPORTER_2"/>
    <property type="match status" value="1"/>
</dbReference>
<dbReference type="Pfam" id="PF00664">
    <property type="entry name" value="ABC_membrane"/>
    <property type="match status" value="1"/>
</dbReference>
<evidence type="ECO:0000313" key="13">
    <source>
        <dbReference type="Proteomes" id="UP000824229"/>
    </source>
</evidence>
<dbReference type="InterPro" id="IPR027417">
    <property type="entry name" value="P-loop_NTPase"/>
</dbReference>
<dbReference type="PANTHER" id="PTHR43394">
    <property type="entry name" value="ATP-DEPENDENT PERMEASE MDL1, MITOCHONDRIAL"/>
    <property type="match status" value="1"/>
</dbReference>
<dbReference type="AlphaFoldDB" id="A0A9E2KEG3"/>
<dbReference type="CDD" id="cd18548">
    <property type="entry name" value="ABC_6TM_Tm287_like"/>
    <property type="match status" value="1"/>
</dbReference>
<evidence type="ECO:0000256" key="9">
    <source>
        <dbReference type="SAM" id="Phobius"/>
    </source>
</evidence>
<keyword evidence="5" id="KW-0547">Nucleotide-binding</keyword>
<dbReference type="InterPro" id="IPR003439">
    <property type="entry name" value="ABC_transporter-like_ATP-bd"/>
</dbReference>
<comment type="caution">
    <text evidence="12">The sequence shown here is derived from an EMBL/GenBank/DDBJ whole genome shotgun (WGS) entry which is preliminary data.</text>
</comment>
<protein>
    <submittedName>
        <fullName evidence="12">ABC transporter ATP-binding protein/permease</fullName>
    </submittedName>
</protein>
<dbReference type="PROSITE" id="PS00211">
    <property type="entry name" value="ABC_TRANSPORTER_1"/>
    <property type="match status" value="1"/>
</dbReference>
<dbReference type="PROSITE" id="PS50929">
    <property type="entry name" value="ABC_TM1F"/>
    <property type="match status" value="1"/>
</dbReference>
<keyword evidence="7 9" id="KW-1133">Transmembrane helix</keyword>
<reference evidence="12" key="1">
    <citation type="journal article" date="2021" name="PeerJ">
        <title>Extensive microbial diversity within the chicken gut microbiome revealed by metagenomics and culture.</title>
        <authorList>
            <person name="Gilroy R."/>
            <person name="Ravi A."/>
            <person name="Getino M."/>
            <person name="Pursley I."/>
            <person name="Horton D.L."/>
            <person name="Alikhan N.F."/>
            <person name="Baker D."/>
            <person name="Gharbi K."/>
            <person name="Hall N."/>
            <person name="Watson M."/>
            <person name="Adriaenssens E.M."/>
            <person name="Foster-Nyarko E."/>
            <person name="Jarju S."/>
            <person name="Secka A."/>
            <person name="Antonio M."/>
            <person name="Oren A."/>
            <person name="Chaudhuri R.R."/>
            <person name="La Ragione R."/>
            <person name="Hildebrand F."/>
            <person name="Pallen M.J."/>
        </authorList>
    </citation>
    <scope>NUCLEOTIDE SEQUENCE</scope>
    <source>
        <strain evidence="12">B5-657</strain>
    </source>
</reference>
<proteinExistence type="predicted"/>
<feature type="domain" description="ABC transmembrane type-1" evidence="11">
    <location>
        <begin position="1"/>
        <end position="283"/>
    </location>
</feature>
<keyword evidence="3" id="KW-1003">Cell membrane</keyword>
<dbReference type="SMART" id="SM00382">
    <property type="entry name" value="AAA"/>
    <property type="match status" value="1"/>
</dbReference>
<dbReference type="SUPFAM" id="SSF52540">
    <property type="entry name" value="P-loop containing nucleoside triphosphate hydrolases"/>
    <property type="match status" value="1"/>
</dbReference>
<feature type="transmembrane region" description="Helical" evidence="9">
    <location>
        <begin position="142"/>
        <end position="162"/>
    </location>
</feature>
<dbReference type="EMBL" id="JAHLFQ010000237">
    <property type="protein sequence ID" value="MBU3805078.1"/>
    <property type="molecule type" value="Genomic_DNA"/>
</dbReference>
<feature type="transmembrane region" description="Helical" evidence="9">
    <location>
        <begin position="44"/>
        <end position="65"/>
    </location>
</feature>
<gene>
    <name evidence="12" type="ORF">H9872_10030</name>
</gene>
<feature type="transmembrane region" description="Helical" evidence="9">
    <location>
        <begin position="118"/>
        <end position="136"/>
    </location>
</feature>
<dbReference type="GO" id="GO:0005524">
    <property type="term" value="F:ATP binding"/>
    <property type="evidence" value="ECO:0007669"/>
    <property type="project" value="UniProtKB-KW"/>
</dbReference>
<evidence type="ECO:0000256" key="5">
    <source>
        <dbReference type="ARBA" id="ARBA00022741"/>
    </source>
</evidence>
<evidence type="ECO:0000259" key="11">
    <source>
        <dbReference type="PROSITE" id="PS50929"/>
    </source>
</evidence>
<keyword evidence="6 12" id="KW-0067">ATP-binding</keyword>
<dbReference type="Gene3D" id="1.20.1560.10">
    <property type="entry name" value="ABC transporter type 1, transmembrane domain"/>
    <property type="match status" value="1"/>
</dbReference>
<evidence type="ECO:0000313" key="12">
    <source>
        <dbReference type="EMBL" id="MBU3805078.1"/>
    </source>
</evidence>
<evidence type="ECO:0000259" key="10">
    <source>
        <dbReference type="PROSITE" id="PS50893"/>
    </source>
</evidence>
<feature type="transmembrane region" description="Helical" evidence="9">
    <location>
        <begin position="227"/>
        <end position="245"/>
    </location>
</feature>
<dbReference type="GO" id="GO:0015421">
    <property type="term" value="F:ABC-type oligopeptide transporter activity"/>
    <property type="evidence" value="ECO:0007669"/>
    <property type="project" value="TreeGrafter"/>
</dbReference>
<evidence type="ECO:0000256" key="1">
    <source>
        <dbReference type="ARBA" id="ARBA00004651"/>
    </source>
</evidence>
<dbReference type="InterPro" id="IPR036640">
    <property type="entry name" value="ABC1_TM_sf"/>
</dbReference>
<evidence type="ECO:0000256" key="2">
    <source>
        <dbReference type="ARBA" id="ARBA00022448"/>
    </source>
</evidence>
<feature type="domain" description="ABC transporter" evidence="10">
    <location>
        <begin position="316"/>
        <end position="552"/>
    </location>
</feature>
<name>A0A9E2KEG3_9FIRM</name>
<evidence type="ECO:0000256" key="7">
    <source>
        <dbReference type="ARBA" id="ARBA00022989"/>
    </source>
</evidence>
<dbReference type="FunFam" id="3.40.50.300:FF:000221">
    <property type="entry name" value="Multidrug ABC transporter ATP-binding protein"/>
    <property type="match status" value="1"/>
</dbReference>
<dbReference type="Gene3D" id="3.40.50.300">
    <property type="entry name" value="P-loop containing nucleotide triphosphate hydrolases"/>
    <property type="match status" value="1"/>
</dbReference>
<organism evidence="12 13">
    <name type="scientific">Candidatus Cellulosilyticum pullistercoris</name>
    <dbReference type="NCBI Taxonomy" id="2838521"/>
    <lineage>
        <taxon>Bacteria</taxon>
        <taxon>Bacillati</taxon>
        <taxon>Bacillota</taxon>
        <taxon>Clostridia</taxon>
        <taxon>Lachnospirales</taxon>
        <taxon>Cellulosilyticaceae</taxon>
        <taxon>Cellulosilyticum</taxon>
    </lineage>
</organism>
<keyword evidence="4 9" id="KW-0812">Transmembrane</keyword>
<dbReference type="InterPro" id="IPR011527">
    <property type="entry name" value="ABC1_TM_dom"/>
</dbReference>
<keyword evidence="8 9" id="KW-0472">Membrane</keyword>
<dbReference type="InterPro" id="IPR003593">
    <property type="entry name" value="AAA+_ATPase"/>
</dbReference>
<dbReference type="GO" id="GO:0005886">
    <property type="term" value="C:plasma membrane"/>
    <property type="evidence" value="ECO:0007669"/>
    <property type="project" value="UniProtKB-SubCell"/>
</dbReference>
<accession>A0A9E2KEG3</accession>
<evidence type="ECO:0000256" key="3">
    <source>
        <dbReference type="ARBA" id="ARBA00022475"/>
    </source>
</evidence>
<dbReference type="GO" id="GO:0016887">
    <property type="term" value="F:ATP hydrolysis activity"/>
    <property type="evidence" value="ECO:0007669"/>
    <property type="project" value="InterPro"/>
</dbReference>
<dbReference type="InterPro" id="IPR017871">
    <property type="entry name" value="ABC_transporter-like_CS"/>
</dbReference>
<dbReference type="Proteomes" id="UP000824229">
    <property type="component" value="Unassembled WGS sequence"/>
</dbReference>
<dbReference type="Pfam" id="PF00005">
    <property type="entry name" value="ABC_tran"/>
    <property type="match status" value="1"/>
</dbReference>